<dbReference type="InterPro" id="IPR005011">
    <property type="entry name" value="SNU66/SART1"/>
</dbReference>
<evidence type="ECO:0000256" key="6">
    <source>
        <dbReference type="SAM" id="MobiDB-lite"/>
    </source>
</evidence>
<keyword evidence="4" id="KW-0508">mRNA splicing</keyword>
<comment type="similarity">
    <text evidence="2">Belongs to the SNU66/SART1 family.</text>
</comment>
<evidence type="ECO:0000256" key="4">
    <source>
        <dbReference type="ARBA" id="ARBA00023187"/>
    </source>
</evidence>
<dbReference type="InterPro" id="IPR045347">
    <property type="entry name" value="HIND"/>
</dbReference>
<accession>A0A383W6Y3</accession>
<feature type="compositionally biased region" description="Acidic residues" evidence="6">
    <location>
        <begin position="385"/>
        <end position="394"/>
    </location>
</feature>
<dbReference type="PANTHER" id="PTHR14152:SF5">
    <property type="entry name" value="U4_U6.U5 TRI-SNRNP-ASSOCIATED PROTEIN 1"/>
    <property type="match status" value="1"/>
</dbReference>
<feature type="compositionally biased region" description="Low complexity" evidence="6">
    <location>
        <begin position="765"/>
        <end position="779"/>
    </location>
</feature>
<feature type="region of interest" description="Disordered" evidence="6">
    <location>
        <begin position="714"/>
        <end position="753"/>
    </location>
</feature>
<dbReference type="PANTHER" id="PTHR14152">
    <property type="entry name" value="SQUAMOUS CELL CARCINOMA ANTIGEN RECOGNISED BY CYTOTOXIC T LYMPHOCYTES"/>
    <property type="match status" value="1"/>
</dbReference>
<evidence type="ECO:0000256" key="2">
    <source>
        <dbReference type="ARBA" id="ARBA00006076"/>
    </source>
</evidence>
<keyword evidence="8" id="KW-1185">Reference proteome</keyword>
<feature type="region of interest" description="Disordered" evidence="6">
    <location>
        <begin position="765"/>
        <end position="787"/>
    </location>
</feature>
<organism evidence="7 8">
    <name type="scientific">Tetradesmus obliquus</name>
    <name type="common">Green alga</name>
    <name type="synonym">Acutodesmus obliquus</name>
    <dbReference type="NCBI Taxonomy" id="3088"/>
    <lineage>
        <taxon>Eukaryota</taxon>
        <taxon>Viridiplantae</taxon>
        <taxon>Chlorophyta</taxon>
        <taxon>core chlorophytes</taxon>
        <taxon>Chlorophyceae</taxon>
        <taxon>CS clade</taxon>
        <taxon>Sphaeropleales</taxon>
        <taxon>Scenedesmaceae</taxon>
        <taxon>Tetradesmus</taxon>
    </lineage>
</organism>
<sequence>MADEVVELSIEETNRLRASLGLKPLSSGPPAAAKLQPKPEAKPEVDADELRSKLQDKREKRRREAELRKTKTLGEASADVDDVASWISKIKPGQAATADAAAAAAAGGKPAKRARRGDAAAAAAAGDEAEHTAADLAGVSVKHNLGDLAEGETVVLTLADAGILDEKGELADAPDQLVDVLSMQEKARRKARAAATKTAKPLWEEDGKIRGLLDKYDEEEEEAAAAFDAAGQLQAQQRREEELRKRLAAGKALLAGNDPAGGAGGLPASSDYYTAEEAAAMKGGGKEKKKKKRKLRTTKVSADEEPEAAAGLDLDALEAAAAAEGAADLGSRDAREQRRKDADAARAAAQADRAARFEAALGRANIASEALRPSKAAAAAAAADEGSDDADDELAASLARARRLAQKAAGGSGSEAAAAAGGGSEAAAAADAGDAGSSSFEEMAKQLAKKREEDEAKLREQLAAGTTDAFTETTEFVRSIQVTGPKAAEDGSSYMDVDEPAAAAAAPLPPPPAEVKPPAAAKQQRKYRKGGWVAADGQEDEEQQADAEADAAAASSKRPAPELEDTGVVGERAIGKGLAACLGLLKDKGTLKDKMQWAGRTNDKKPVALIGLHDVYTGGSHEDAMSQRIEVALTQRDEFGRVMTPKERFRVMCHQFHGKPPSKNKQEERQRKYLEEVAIAKATTSEDPSAELDRLKALQRSTGSAYIPLTGKGRLGVGGSRGEDPLSGLATARSGAGGASVAPTPVLGGGLTPLSGVRKVEAMLGISKPGGSSSSGKGSMLPPAPRK</sequence>
<dbReference type="Proteomes" id="UP000256970">
    <property type="component" value="Unassembled WGS sequence"/>
</dbReference>
<reference evidence="7 8" key="1">
    <citation type="submission" date="2016-10" db="EMBL/GenBank/DDBJ databases">
        <authorList>
            <person name="Cai Z."/>
        </authorList>
    </citation>
    <scope>NUCLEOTIDE SEQUENCE [LARGE SCALE GENOMIC DNA]</scope>
</reference>
<dbReference type="Pfam" id="PF03343">
    <property type="entry name" value="SART-1"/>
    <property type="match status" value="2"/>
</dbReference>
<feature type="compositionally biased region" description="Basic and acidic residues" evidence="6">
    <location>
        <begin position="330"/>
        <end position="344"/>
    </location>
</feature>
<dbReference type="GO" id="GO:0000481">
    <property type="term" value="P:maturation of 5S rRNA"/>
    <property type="evidence" value="ECO:0007669"/>
    <property type="project" value="TreeGrafter"/>
</dbReference>
<keyword evidence="5" id="KW-0539">Nucleus</keyword>
<comment type="subcellular location">
    <subcellularLocation>
        <location evidence="1">Nucleus</location>
    </subcellularLocation>
</comment>
<feature type="compositionally biased region" description="Basic residues" evidence="6">
    <location>
        <begin position="287"/>
        <end position="297"/>
    </location>
</feature>
<gene>
    <name evidence="7" type="ORF">BQ4739_LOCUS13691</name>
</gene>
<evidence type="ECO:0008006" key="9">
    <source>
        <dbReference type="Google" id="ProtNLM"/>
    </source>
</evidence>
<feature type="compositionally biased region" description="Basic and acidic residues" evidence="6">
    <location>
        <begin position="37"/>
        <end position="69"/>
    </location>
</feature>
<feature type="compositionally biased region" description="Low complexity" evidence="6">
    <location>
        <begin position="406"/>
        <end position="439"/>
    </location>
</feature>
<evidence type="ECO:0000256" key="3">
    <source>
        <dbReference type="ARBA" id="ARBA00022664"/>
    </source>
</evidence>
<evidence type="ECO:0000256" key="1">
    <source>
        <dbReference type="ARBA" id="ARBA00004123"/>
    </source>
</evidence>
<keyword evidence="3" id="KW-0507">mRNA processing</keyword>
<dbReference type="GO" id="GO:0045292">
    <property type="term" value="P:mRNA cis splicing, via spliceosome"/>
    <property type="evidence" value="ECO:0007669"/>
    <property type="project" value="TreeGrafter"/>
</dbReference>
<evidence type="ECO:0000313" key="7">
    <source>
        <dbReference type="EMBL" id="SZX73417.1"/>
    </source>
</evidence>
<dbReference type="GO" id="GO:0046540">
    <property type="term" value="C:U4/U6 x U5 tri-snRNP complex"/>
    <property type="evidence" value="ECO:0007669"/>
    <property type="project" value="InterPro"/>
</dbReference>
<dbReference type="AlphaFoldDB" id="A0A383W6Y3"/>
<feature type="region of interest" description="Disordered" evidence="6">
    <location>
        <begin position="97"/>
        <end position="131"/>
    </location>
</feature>
<feature type="compositionally biased region" description="Low complexity" evidence="6">
    <location>
        <begin position="97"/>
        <end position="109"/>
    </location>
</feature>
<protein>
    <recommendedName>
        <fullName evidence="9">SART-1 family protein</fullName>
    </recommendedName>
</protein>
<evidence type="ECO:0000313" key="8">
    <source>
        <dbReference type="Proteomes" id="UP000256970"/>
    </source>
</evidence>
<feature type="region of interest" description="Disordered" evidence="6">
    <location>
        <begin position="20"/>
        <end position="77"/>
    </location>
</feature>
<feature type="region of interest" description="Disordered" evidence="6">
    <location>
        <begin position="279"/>
        <end position="311"/>
    </location>
</feature>
<feature type="region of interest" description="Disordered" evidence="6">
    <location>
        <begin position="323"/>
        <end position="349"/>
    </location>
</feature>
<feature type="region of interest" description="Disordered" evidence="6">
    <location>
        <begin position="371"/>
        <end position="565"/>
    </location>
</feature>
<dbReference type="Pfam" id="PF19252">
    <property type="entry name" value="HIND"/>
    <property type="match status" value="1"/>
</dbReference>
<feature type="compositionally biased region" description="Polar residues" evidence="6">
    <location>
        <begin position="468"/>
        <end position="482"/>
    </location>
</feature>
<feature type="compositionally biased region" description="Acidic residues" evidence="6">
    <location>
        <begin position="537"/>
        <end position="549"/>
    </location>
</feature>
<feature type="compositionally biased region" description="Low complexity" evidence="6">
    <location>
        <begin position="371"/>
        <end position="384"/>
    </location>
</feature>
<proteinExistence type="inferred from homology"/>
<dbReference type="STRING" id="3088.A0A383W6Y3"/>
<evidence type="ECO:0000256" key="5">
    <source>
        <dbReference type="ARBA" id="ARBA00023242"/>
    </source>
</evidence>
<name>A0A383W6Y3_TETOB</name>
<dbReference type="EMBL" id="FNXT01001191">
    <property type="protein sequence ID" value="SZX73417.1"/>
    <property type="molecule type" value="Genomic_DNA"/>
</dbReference>
<feature type="compositionally biased region" description="Basic and acidic residues" evidence="6">
    <location>
        <begin position="449"/>
        <end position="460"/>
    </location>
</feature>